<comment type="caution">
    <text evidence="3">The sequence shown here is derived from an EMBL/GenBank/DDBJ whole genome shotgun (WGS) entry which is preliminary data.</text>
</comment>
<dbReference type="EMBL" id="VFOZ01000001">
    <property type="protein sequence ID" value="TQL96250.1"/>
    <property type="molecule type" value="Genomic_DNA"/>
</dbReference>
<keyword evidence="4" id="KW-1185">Reference proteome</keyword>
<evidence type="ECO:0000256" key="1">
    <source>
        <dbReference type="SAM" id="MobiDB-lite"/>
    </source>
</evidence>
<keyword evidence="2" id="KW-1133">Transmembrane helix</keyword>
<feature type="transmembrane region" description="Helical" evidence="2">
    <location>
        <begin position="59"/>
        <end position="80"/>
    </location>
</feature>
<gene>
    <name evidence="3" type="ORF">FB559_1774</name>
</gene>
<reference evidence="3 4" key="1">
    <citation type="submission" date="2019-06" db="EMBL/GenBank/DDBJ databases">
        <title>Sequencing the genomes of 1000 actinobacteria strains.</title>
        <authorList>
            <person name="Klenk H.-P."/>
        </authorList>
    </citation>
    <scope>NUCLEOTIDE SEQUENCE [LARGE SCALE GENOMIC DNA]</scope>
    <source>
        <strain evidence="3 4">DSM 102200</strain>
    </source>
</reference>
<sequence length="238" mass="25235">MKWVVRDPRAMWSAAAISTVVSMQTSTRVIAGICLIAAPAVQALSTFFWNDHRQGITTGALIVIATVCWIVGVAAVFRLIEPRVPRFAAIGLPVAVYGCVGGTAFGVQGMNEELFNVSHAEAVRLLDEHQLAAMVGFWISGPLFPTSMFVLGLVLARIRAVPVATGLLISAGAIAFPLSRIPREVVIAHLADLVLLIAFAHLGVLLATGKMRLPLRDRPGTPTPAQAPGGQHEGYQSA</sequence>
<dbReference type="Proteomes" id="UP000316096">
    <property type="component" value="Unassembled WGS sequence"/>
</dbReference>
<protein>
    <submittedName>
        <fullName evidence="3">Uncharacterized protein</fullName>
    </submittedName>
</protein>
<feature type="transmembrane region" description="Helical" evidence="2">
    <location>
        <begin position="185"/>
        <end position="208"/>
    </location>
</feature>
<accession>A0A543CGW5</accession>
<organism evidence="3 4">
    <name type="scientific">Actinoallomurus bryophytorum</name>
    <dbReference type="NCBI Taxonomy" id="1490222"/>
    <lineage>
        <taxon>Bacteria</taxon>
        <taxon>Bacillati</taxon>
        <taxon>Actinomycetota</taxon>
        <taxon>Actinomycetes</taxon>
        <taxon>Streptosporangiales</taxon>
        <taxon>Thermomonosporaceae</taxon>
        <taxon>Actinoallomurus</taxon>
    </lineage>
</organism>
<dbReference type="AlphaFoldDB" id="A0A543CGW5"/>
<feature type="transmembrane region" description="Helical" evidence="2">
    <location>
        <begin position="131"/>
        <end position="154"/>
    </location>
</feature>
<proteinExistence type="predicted"/>
<evidence type="ECO:0000256" key="2">
    <source>
        <dbReference type="SAM" id="Phobius"/>
    </source>
</evidence>
<evidence type="ECO:0000313" key="3">
    <source>
        <dbReference type="EMBL" id="TQL96250.1"/>
    </source>
</evidence>
<feature type="region of interest" description="Disordered" evidence="1">
    <location>
        <begin position="216"/>
        <end position="238"/>
    </location>
</feature>
<name>A0A543CGW5_9ACTN</name>
<feature type="transmembrane region" description="Helical" evidence="2">
    <location>
        <begin position="87"/>
        <end position="111"/>
    </location>
</feature>
<keyword evidence="2" id="KW-0472">Membrane</keyword>
<feature type="transmembrane region" description="Helical" evidence="2">
    <location>
        <begin position="161"/>
        <end position="179"/>
    </location>
</feature>
<evidence type="ECO:0000313" key="4">
    <source>
        <dbReference type="Proteomes" id="UP000316096"/>
    </source>
</evidence>
<keyword evidence="2" id="KW-0812">Transmembrane</keyword>